<organism evidence="1 2">
    <name type="scientific">Lindgomyces ingoldianus</name>
    <dbReference type="NCBI Taxonomy" id="673940"/>
    <lineage>
        <taxon>Eukaryota</taxon>
        <taxon>Fungi</taxon>
        <taxon>Dikarya</taxon>
        <taxon>Ascomycota</taxon>
        <taxon>Pezizomycotina</taxon>
        <taxon>Dothideomycetes</taxon>
        <taxon>Pleosporomycetidae</taxon>
        <taxon>Pleosporales</taxon>
        <taxon>Lindgomycetaceae</taxon>
        <taxon>Lindgomyces</taxon>
    </lineage>
</organism>
<keyword evidence="2" id="KW-1185">Reference proteome</keyword>
<protein>
    <submittedName>
        <fullName evidence="1">Glycoside hydrolase</fullName>
    </submittedName>
</protein>
<evidence type="ECO:0000313" key="1">
    <source>
        <dbReference type="EMBL" id="KAF2463049.1"/>
    </source>
</evidence>
<sequence length="388" mass="42466">VTVDTQTRYQVIDGFGISQAFQRSAQIHGKFGLSTQNQQQVLDYLFSNEIGAGFTILRNGIGSSTSYVEDFMKSIEPINPGGQNATPKYEWDGDDGSQVWLTKEAMKYGVGIVYANAWSAPGYMKTNGNDSNGGYICGVSSTSCESGDWRQAFANYLVRYLRFYQEREGIEITHLGFLNEPDLNQTYASMQSSGFQAGDFLKVLSPTLKSSGFGNVKIVCCEATGWNDGEDILAELQSVPGAENTLSVYSAHGYSSNPSLPFKTSVSRVWQTEWADLDGRWNTAWDNLGKAGEGIAWANKIQQGLTLSNISGFLYWQGAETTSTNSALIRLSNDTLSVSARLWAFAQFSRFVKPGAVRVKAESSIGYVRVSAFENVDGKHVVNVVNNG</sequence>
<dbReference type="Proteomes" id="UP000799755">
    <property type="component" value="Unassembled WGS sequence"/>
</dbReference>
<reference evidence="1" key="1">
    <citation type="journal article" date="2020" name="Stud. Mycol.">
        <title>101 Dothideomycetes genomes: a test case for predicting lifestyles and emergence of pathogens.</title>
        <authorList>
            <person name="Haridas S."/>
            <person name="Albert R."/>
            <person name="Binder M."/>
            <person name="Bloem J."/>
            <person name="Labutti K."/>
            <person name="Salamov A."/>
            <person name="Andreopoulos B."/>
            <person name="Baker S."/>
            <person name="Barry K."/>
            <person name="Bills G."/>
            <person name="Bluhm B."/>
            <person name="Cannon C."/>
            <person name="Castanera R."/>
            <person name="Culley D."/>
            <person name="Daum C."/>
            <person name="Ezra D."/>
            <person name="Gonzalez J."/>
            <person name="Henrissat B."/>
            <person name="Kuo A."/>
            <person name="Liang C."/>
            <person name="Lipzen A."/>
            <person name="Lutzoni F."/>
            <person name="Magnuson J."/>
            <person name="Mondo S."/>
            <person name="Nolan M."/>
            <person name="Ohm R."/>
            <person name="Pangilinan J."/>
            <person name="Park H.-J."/>
            <person name="Ramirez L."/>
            <person name="Alfaro M."/>
            <person name="Sun H."/>
            <person name="Tritt A."/>
            <person name="Yoshinaga Y."/>
            <person name="Zwiers L.-H."/>
            <person name="Turgeon B."/>
            <person name="Goodwin S."/>
            <person name="Spatafora J."/>
            <person name="Crous P."/>
            <person name="Grigoriev I."/>
        </authorList>
    </citation>
    <scope>NUCLEOTIDE SEQUENCE</scope>
    <source>
        <strain evidence="1">ATCC 200398</strain>
    </source>
</reference>
<gene>
    <name evidence="1" type="ORF">BDR25DRAFT_202712</name>
</gene>
<feature type="non-terminal residue" evidence="1">
    <location>
        <position position="388"/>
    </location>
</feature>
<proteinExistence type="predicted"/>
<name>A0ACB6Q7S0_9PLEO</name>
<feature type="non-terminal residue" evidence="1">
    <location>
        <position position="1"/>
    </location>
</feature>
<dbReference type="EMBL" id="MU003554">
    <property type="protein sequence ID" value="KAF2463049.1"/>
    <property type="molecule type" value="Genomic_DNA"/>
</dbReference>
<evidence type="ECO:0000313" key="2">
    <source>
        <dbReference type="Proteomes" id="UP000799755"/>
    </source>
</evidence>
<accession>A0ACB6Q7S0</accession>
<comment type="caution">
    <text evidence="1">The sequence shown here is derived from an EMBL/GenBank/DDBJ whole genome shotgun (WGS) entry which is preliminary data.</text>
</comment>
<keyword evidence="1" id="KW-0378">Hydrolase</keyword>